<keyword evidence="2" id="KW-1185">Reference proteome</keyword>
<name>A0A8J4UIX5_CLAMG</name>
<sequence>MCPSLDPLTNQLREAVPLAVPGKTHIHTNSGRSIIELFLFGSTLVGETTGHGRDHKIAQGAAAALAVARSLTRLGKGQRSAGGRVQKG</sequence>
<gene>
    <name evidence="1" type="primary">mnmC</name>
    <name evidence="1" type="ORF">DAT39_014725</name>
</gene>
<comment type="caution">
    <text evidence="1">The sequence shown here is derived from an EMBL/GenBank/DDBJ whole genome shotgun (WGS) entry which is preliminary data.</text>
</comment>
<reference evidence="1" key="1">
    <citation type="submission" date="2020-07" db="EMBL/GenBank/DDBJ databases">
        <title>Clarias magur genome sequencing, assembly and annotation.</title>
        <authorList>
            <person name="Kushwaha B."/>
            <person name="Kumar R."/>
            <person name="Das P."/>
            <person name="Joshi C.G."/>
            <person name="Kumar D."/>
            <person name="Nagpure N.S."/>
            <person name="Pandey M."/>
            <person name="Agarwal S."/>
            <person name="Srivastava S."/>
            <person name="Singh M."/>
            <person name="Sahoo L."/>
            <person name="Jayasankar P."/>
            <person name="Meher P.K."/>
            <person name="Koringa P.G."/>
            <person name="Iquebal M.A."/>
            <person name="Das S.P."/>
            <person name="Bit A."/>
            <person name="Patnaik S."/>
            <person name="Patel N."/>
            <person name="Shah T.M."/>
            <person name="Hinsu A."/>
            <person name="Jena J.K."/>
        </authorList>
    </citation>
    <scope>NUCLEOTIDE SEQUENCE</scope>
    <source>
        <strain evidence="1">CIFAMagur01</strain>
        <tissue evidence="1">Testis</tissue>
    </source>
</reference>
<dbReference type="AlphaFoldDB" id="A0A8J4UIX5"/>
<organism evidence="1 2">
    <name type="scientific">Clarias magur</name>
    <name type="common">Asian catfish</name>
    <name type="synonym">Macropteronotus magur</name>
    <dbReference type="NCBI Taxonomy" id="1594786"/>
    <lineage>
        <taxon>Eukaryota</taxon>
        <taxon>Metazoa</taxon>
        <taxon>Chordata</taxon>
        <taxon>Craniata</taxon>
        <taxon>Vertebrata</taxon>
        <taxon>Euteleostomi</taxon>
        <taxon>Actinopterygii</taxon>
        <taxon>Neopterygii</taxon>
        <taxon>Teleostei</taxon>
        <taxon>Ostariophysi</taxon>
        <taxon>Siluriformes</taxon>
        <taxon>Clariidae</taxon>
        <taxon>Clarias</taxon>
    </lineage>
</organism>
<dbReference type="EMBL" id="QNUK01000317">
    <property type="protein sequence ID" value="KAF5895550.1"/>
    <property type="molecule type" value="Genomic_DNA"/>
</dbReference>
<feature type="non-terminal residue" evidence="1">
    <location>
        <position position="1"/>
    </location>
</feature>
<evidence type="ECO:0000313" key="1">
    <source>
        <dbReference type="EMBL" id="KAF5895550.1"/>
    </source>
</evidence>
<accession>A0A8J4UIX5</accession>
<protein>
    <submittedName>
        <fullName evidence="1">tRNA 5-methylaminomethyl-2-thiouridine biosynthesis bifunctional protein MnmC</fullName>
    </submittedName>
</protein>
<evidence type="ECO:0000313" key="2">
    <source>
        <dbReference type="Proteomes" id="UP000727407"/>
    </source>
</evidence>
<dbReference type="Proteomes" id="UP000727407">
    <property type="component" value="Unassembled WGS sequence"/>
</dbReference>
<proteinExistence type="predicted"/>